<evidence type="ECO:0000313" key="1">
    <source>
        <dbReference type="EMBL" id="SVD21026.1"/>
    </source>
</evidence>
<dbReference type="EMBL" id="UINC01136326">
    <property type="protein sequence ID" value="SVD21026.1"/>
    <property type="molecule type" value="Genomic_DNA"/>
</dbReference>
<organism evidence="1">
    <name type="scientific">marine metagenome</name>
    <dbReference type="NCBI Taxonomy" id="408172"/>
    <lineage>
        <taxon>unclassified sequences</taxon>
        <taxon>metagenomes</taxon>
        <taxon>ecological metagenomes</taxon>
    </lineage>
</organism>
<dbReference type="AlphaFoldDB" id="A0A382TG34"/>
<gene>
    <name evidence="1" type="ORF">METZ01_LOCUS373880</name>
</gene>
<accession>A0A382TG34</accession>
<feature type="non-terminal residue" evidence="1">
    <location>
        <position position="302"/>
    </location>
</feature>
<dbReference type="SUPFAM" id="SSF48452">
    <property type="entry name" value="TPR-like"/>
    <property type="match status" value="1"/>
</dbReference>
<dbReference type="Gene3D" id="1.25.40.10">
    <property type="entry name" value="Tetratricopeptide repeat domain"/>
    <property type="match status" value="2"/>
</dbReference>
<name>A0A382TG34_9ZZZZ</name>
<evidence type="ECO:0008006" key="2">
    <source>
        <dbReference type="Google" id="ProtNLM"/>
    </source>
</evidence>
<sequence length="302" mass="33917">AFLNVARLRIRDGDFPRALSVLRHLHQQAALKSIQPFADCMIGEIHLSLHRAGEKDQLSLATAHFEKTAMQDQDTSLQARALWGLAQCRLLDGQTALAKESMHKALEIVKNKDVRAWIQYRLALEHSRQGIHDAAILGFQNVRTNALEGISAELLNAARFMQFKNALAGENISGAEVLLAEMRTQPGASYLDKALLTMAQVRIDRGEKGVAKAVLFEFREQTPASELQAVAMLEEIRLLVIERKWTQVIASYDRWLKDYPQHRKRTEVLFDRAWVLAQSGQSEGAVKSFNGLIKGSPNLRQT</sequence>
<protein>
    <recommendedName>
        <fullName evidence="2">Tetratricopeptide repeat-like domain-containing protein</fullName>
    </recommendedName>
</protein>
<feature type="non-terminal residue" evidence="1">
    <location>
        <position position="1"/>
    </location>
</feature>
<dbReference type="InterPro" id="IPR011990">
    <property type="entry name" value="TPR-like_helical_dom_sf"/>
</dbReference>
<proteinExistence type="predicted"/>
<reference evidence="1" key="1">
    <citation type="submission" date="2018-05" db="EMBL/GenBank/DDBJ databases">
        <authorList>
            <person name="Lanie J.A."/>
            <person name="Ng W.-L."/>
            <person name="Kazmierczak K.M."/>
            <person name="Andrzejewski T.M."/>
            <person name="Davidsen T.M."/>
            <person name="Wayne K.J."/>
            <person name="Tettelin H."/>
            <person name="Glass J.I."/>
            <person name="Rusch D."/>
            <person name="Podicherti R."/>
            <person name="Tsui H.-C.T."/>
            <person name="Winkler M.E."/>
        </authorList>
    </citation>
    <scope>NUCLEOTIDE SEQUENCE</scope>
</reference>